<protein>
    <submittedName>
        <fullName evidence="2">Uncharacterized protein</fullName>
    </submittedName>
</protein>
<organism evidence="2">
    <name type="scientific">Pseudozyma antarctica</name>
    <name type="common">Yeast</name>
    <name type="synonym">Candida antarctica</name>
    <dbReference type="NCBI Taxonomy" id="84753"/>
    <lineage>
        <taxon>Eukaryota</taxon>
        <taxon>Fungi</taxon>
        <taxon>Dikarya</taxon>
        <taxon>Basidiomycota</taxon>
        <taxon>Ustilaginomycotina</taxon>
        <taxon>Ustilaginomycetes</taxon>
        <taxon>Ustilaginales</taxon>
        <taxon>Ustilaginaceae</taxon>
        <taxon>Moesziomyces</taxon>
    </lineage>
</organism>
<evidence type="ECO:0000313" key="2">
    <source>
        <dbReference type="EMBL" id="GAK65203.1"/>
    </source>
</evidence>
<name>A0A081CEV7_PSEA2</name>
<dbReference type="HOGENOM" id="CLU_2120793_0_0_1"/>
<dbReference type="EMBL" id="DF830075">
    <property type="protein sequence ID" value="GAK65203.1"/>
    <property type="molecule type" value="Genomic_DNA"/>
</dbReference>
<reference evidence="2" key="1">
    <citation type="submission" date="2014-07" db="EMBL/GenBank/DDBJ databases">
        <title>Draft genome sequence of the yeast Pseudozyma antarctica JCM 10317 known as a producer of lipase B which used in a wide range of industrial applications.</title>
        <authorList>
            <person name="Morita T."/>
            <person name="Saika A."/>
            <person name="Koike H."/>
        </authorList>
    </citation>
    <scope>NUCLEOTIDE SEQUENCE</scope>
    <source>
        <strain evidence="2">JCM 10317</strain>
    </source>
</reference>
<evidence type="ECO:0000256" key="1">
    <source>
        <dbReference type="SAM" id="MobiDB-lite"/>
    </source>
</evidence>
<dbReference type="GeneID" id="26304222"/>
<accession>A0A081CEV7</accession>
<feature type="region of interest" description="Disordered" evidence="1">
    <location>
        <begin position="1"/>
        <end position="25"/>
    </location>
</feature>
<proteinExistence type="predicted"/>
<sequence length="114" mass="12303">MLGMSKQAELGSDRNGPTACGAASLRRQPLRKAPAIFALFSASNATQSVRKRIRSLAIASNMLPRTAVQLADRYGSSRSRESLETNIETWQVANGAQSHCIIDSSIDPTKIEEA</sequence>
<keyword evidence="3" id="KW-1185">Reference proteome</keyword>
<evidence type="ECO:0000313" key="3">
    <source>
        <dbReference type="Proteomes" id="UP000053758"/>
    </source>
</evidence>
<gene>
    <name evidence="2" type="ORF">PAN0_008c3420</name>
</gene>
<dbReference type="AlphaFoldDB" id="A0A081CEV7"/>
<dbReference type="Proteomes" id="UP000053758">
    <property type="component" value="Unassembled WGS sequence"/>
</dbReference>
<dbReference type="RefSeq" id="XP_014656407.1">
    <property type="nucleotide sequence ID" value="XM_014800921.1"/>
</dbReference>